<organism evidence="2 3">
    <name type="scientific">Pengzhenrongella sicca</name>
    <dbReference type="NCBI Taxonomy" id="2819238"/>
    <lineage>
        <taxon>Bacteria</taxon>
        <taxon>Bacillati</taxon>
        <taxon>Actinomycetota</taxon>
        <taxon>Actinomycetes</taxon>
        <taxon>Micrococcales</taxon>
        <taxon>Pengzhenrongella</taxon>
    </lineage>
</organism>
<dbReference type="SUPFAM" id="SSF52266">
    <property type="entry name" value="SGNH hydrolase"/>
    <property type="match status" value="1"/>
</dbReference>
<evidence type="ECO:0000313" key="3">
    <source>
        <dbReference type="Proteomes" id="UP000663937"/>
    </source>
</evidence>
<name>A0A8A4ZHL4_9MICO</name>
<dbReference type="InterPro" id="IPR013830">
    <property type="entry name" value="SGNH_hydro"/>
</dbReference>
<protein>
    <recommendedName>
        <fullName evidence="1">SGNH hydrolase-type esterase domain-containing protein</fullName>
    </recommendedName>
</protein>
<dbReference type="PROSITE" id="PS51318">
    <property type="entry name" value="TAT"/>
    <property type="match status" value="1"/>
</dbReference>
<evidence type="ECO:0000313" key="2">
    <source>
        <dbReference type="EMBL" id="QTE30459.1"/>
    </source>
</evidence>
<dbReference type="InterPro" id="IPR036514">
    <property type="entry name" value="SGNH_hydro_sf"/>
</dbReference>
<dbReference type="Proteomes" id="UP000663937">
    <property type="component" value="Chromosome"/>
</dbReference>
<dbReference type="KEGG" id="psic:J4E96_05605"/>
<keyword evidence="3" id="KW-1185">Reference proteome</keyword>
<dbReference type="RefSeq" id="WP_227424797.1">
    <property type="nucleotide sequence ID" value="NZ_CP071868.1"/>
</dbReference>
<gene>
    <name evidence="2" type="ORF">J4E96_05605</name>
</gene>
<reference evidence="2" key="1">
    <citation type="submission" date="2021-03" db="EMBL/GenBank/DDBJ databases">
        <title>Pengzhenrongella sicca gen. nov., sp. nov., a new member of suborder Micrococcineae isolated from High-Arctic tundra soil.</title>
        <authorList>
            <person name="Peng F."/>
        </authorList>
    </citation>
    <scope>NUCLEOTIDE SEQUENCE</scope>
    <source>
        <strain evidence="2">LRZ-2</strain>
    </source>
</reference>
<feature type="domain" description="SGNH hydrolase-type esterase" evidence="1">
    <location>
        <begin position="63"/>
        <end position="218"/>
    </location>
</feature>
<dbReference type="AlphaFoldDB" id="A0A8A4ZHL4"/>
<dbReference type="Pfam" id="PF13472">
    <property type="entry name" value="Lipase_GDSL_2"/>
    <property type="match status" value="1"/>
</dbReference>
<accession>A0A8A4ZHL4</accession>
<dbReference type="InterPro" id="IPR006311">
    <property type="entry name" value="TAT_signal"/>
</dbReference>
<sequence length="232" mass="23916">MSTRRRWHRPATPRRAWLRACGAALAVVAIGLAVVASRTGLEPSGAVAAGADDAGATVVRFAAVGDSITNANSADFAGLRVGDDSWVNFATGPEVAFVGGWARGGAQTADMVEHARAVEADVLVIIAGTNDLAHGVSFEATTANLVTIARAVGAPRVVVSAIPPRDDRPASARGFNRELEPFVRAQGWTFVDAMVGLRSDDRYGPGMTTDGLHPSHRAAEILGVALAGAIVG</sequence>
<dbReference type="EMBL" id="CP071868">
    <property type="protein sequence ID" value="QTE30459.1"/>
    <property type="molecule type" value="Genomic_DNA"/>
</dbReference>
<dbReference type="Gene3D" id="3.40.50.1110">
    <property type="entry name" value="SGNH hydrolase"/>
    <property type="match status" value="1"/>
</dbReference>
<evidence type="ECO:0000259" key="1">
    <source>
        <dbReference type="Pfam" id="PF13472"/>
    </source>
</evidence>
<proteinExistence type="predicted"/>